<dbReference type="PROSITE" id="PS01149">
    <property type="entry name" value="PSI_RSU"/>
    <property type="match status" value="1"/>
</dbReference>
<evidence type="ECO:0000256" key="5">
    <source>
        <dbReference type="SAM" id="MobiDB-lite"/>
    </source>
</evidence>
<dbReference type="GO" id="GO:0120159">
    <property type="term" value="F:rRNA pseudouridine synthase activity"/>
    <property type="evidence" value="ECO:0007669"/>
    <property type="project" value="UniProtKB-ARBA"/>
</dbReference>
<dbReference type="InterPro" id="IPR036986">
    <property type="entry name" value="S4_RNA-bd_sf"/>
</dbReference>
<evidence type="ECO:0000313" key="7">
    <source>
        <dbReference type="EMBL" id="RIJ50236.1"/>
    </source>
</evidence>
<evidence type="ECO:0000256" key="2">
    <source>
        <dbReference type="ARBA" id="ARBA00023235"/>
    </source>
</evidence>
<evidence type="ECO:0000256" key="4">
    <source>
        <dbReference type="RuleBase" id="RU003887"/>
    </source>
</evidence>
<keyword evidence="3" id="KW-0694">RNA-binding</keyword>
<dbReference type="FunFam" id="3.10.290.10:FF:000003">
    <property type="entry name" value="Pseudouridine synthase"/>
    <property type="match status" value="1"/>
</dbReference>
<dbReference type="Proteomes" id="UP000265926">
    <property type="component" value="Unassembled WGS sequence"/>
</dbReference>
<dbReference type="Pfam" id="PF00849">
    <property type="entry name" value="PseudoU_synth_2"/>
    <property type="match status" value="1"/>
</dbReference>
<accession>A0A399T1Q8</accession>
<dbReference type="RefSeq" id="WP_119436921.1">
    <property type="nucleotide sequence ID" value="NZ_QWGR01000002.1"/>
</dbReference>
<keyword evidence="2 4" id="KW-0413">Isomerase</keyword>
<protein>
    <recommendedName>
        <fullName evidence="4">Pseudouridine synthase</fullName>
        <ecNumber evidence="4">5.4.99.-</ecNumber>
    </recommendedName>
</protein>
<dbReference type="InterPro" id="IPR002942">
    <property type="entry name" value="S4_RNA-bd"/>
</dbReference>
<dbReference type="SUPFAM" id="SSF55174">
    <property type="entry name" value="Alpha-L RNA-binding motif"/>
    <property type="match status" value="1"/>
</dbReference>
<dbReference type="InterPro" id="IPR020103">
    <property type="entry name" value="PsdUridine_synth_cat_dom_sf"/>
</dbReference>
<name>A0A399T1Q8_9BACT</name>
<evidence type="ECO:0000256" key="3">
    <source>
        <dbReference type="PROSITE-ProRule" id="PRU00182"/>
    </source>
</evidence>
<dbReference type="InterPro" id="IPR006145">
    <property type="entry name" value="PsdUridine_synth_RsuA/RluA"/>
</dbReference>
<keyword evidence="8" id="KW-1185">Reference proteome</keyword>
<dbReference type="InterPro" id="IPR020094">
    <property type="entry name" value="TruA/RsuA/RluB/E/F_N"/>
</dbReference>
<organism evidence="7 8">
    <name type="scientific">Maribellus luteus</name>
    <dbReference type="NCBI Taxonomy" id="2305463"/>
    <lineage>
        <taxon>Bacteria</taxon>
        <taxon>Pseudomonadati</taxon>
        <taxon>Bacteroidota</taxon>
        <taxon>Bacteroidia</taxon>
        <taxon>Marinilabiliales</taxon>
        <taxon>Prolixibacteraceae</taxon>
        <taxon>Maribellus</taxon>
    </lineage>
</organism>
<dbReference type="AlphaFoldDB" id="A0A399T1Q8"/>
<dbReference type="NCBIfam" id="TIGR00093">
    <property type="entry name" value="pseudouridine synthase"/>
    <property type="match status" value="1"/>
</dbReference>
<dbReference type="PROSITE" id="PS50889">
    <property type="entry name" value="S4"/>
    <property type="match status" value="1"/>
</dbReference>
<dbReference type="InterPro" id="IPR000748">
    <property type="entry name" value="PsdUridine_synth_RsuA/RluB/E/F"/>
</dbReference>
<dbReference type="Gene3D" id="3.30.70.1560">
    <property type="entry name" value="Alpha-L RNA-binding motif"/>
    <property type="match status" value="1"/>
</dbReference>
<dbReference type="CDD" id="cd00165">
    <property type="entry name" value="S4"/>
    <property type="match status" value="1"/>
</dbReference>
<feature type="domain" description="RNA-binding S4" evidence="6">
    <location>
        <begin position="82"/>
        <end position="139"/>
    </location>
</feature>
<dbReference type="EC" id="5.4.99.-" evidence="4"/>
<evidence type="ECO:0000259" key="6">
    <source>
        <dbReference type="SMART" id="SM00363"/>
    </source>
</evidence>
<reference evidence="7 8" key="1">
    <citation type="submission" date="2018-08" db="EMBL/GenBank/DDBJ databases">
        <title>Pallidiluteibacterium maritimus gen. nov., sp. nov., isolated from coastal sediment.</title>
        <authorList>
            <person name="Zhou L.Y."/>
        </authorList>
    </citation>
    <scope>NUCLEOTIDE SEQUENCE [LARGE SCALE GENOMIC DNA]</scope>
    <source>
        <strain evidence="7 8">XSD2</strain>
    </source>
</reference>
<dbReference type="CDD" id="cd02870">
    <property type="entry name" value="PseudoU_synth_RsuA_like"/>
    <property type="match status" value="1"/>
</dbReference>
<dbReference type="Gene3D" id="3.30.70.580">
    <property type="entry name" value="Pseudouridine synthase I, catalytic domain, N-terminal subdomain"/>
    <property type="match status" value="1"/>
</dbReference>
<dbReference type="InterPro" id="IPR050343">
    <property type="entry name" value="RsuA_PseudoU_synthase"/>
</dbReference>
<sequence length="314" mass="35563">MNRQNNRSGSSARNTGKPGRPPKKTGPAPTGKRVGKSRPVVKEEPKKEFAPRKWEKKPFVRKTQAEKTVKQPKDRTLSSEGMRLNRYIANSGVCSRREADTYITAGVVTINGKVITELGTRVMPGDEVRFDGRLLSAEKKVYLLLNKPKDFVTTTDDPHAERTVMELVRNACDERIYPVGRLDRNTTGLLLFTNDGDLSKKLTHPSHNMKKVYQVSLDKPLTKADLERVADGFELEDGFIAADAISYIDAEAKTEIGIEIHSGKNRIVRRIFEHLGYRVKKLDRVLFAGLTKKNLPRGKWRFLTDNEVKFLKMN</sequence>
<feature type="region of interest" description="Disordered" evidence="5">
    <location>
        <begin position="1"/>
        <end position="75"/>
    </location>
</feature>
<dbReference type="InterPro" id="IPR042092">
    <property type="entry name" value="PsdUridine_s_RsuA/RluB/E/F_cat"/>
</dbReference>
<evidence type="ECO:0000256" key="1">
    <source>
        <dbReference type="ARBA" id="ARBA00008348"/>
    </source>
</evidence>
<feature type="compositionally biased region" description="Basic and acidic residues" evidence="5">
    <location>
        <begin position="40"/>
        <end position="75"/>
    </location>
</feature>
<dbReference type="PANTHER" id="PTHR47683:SF2">
    <property type="entry name" value="RNA-BINDING S4 DOMAIN-CONTAINING PROTEIN"/>
    <property type="match status" value="1"/>
</dbReference>
<dbReference type="PANTHER" id="PTHR47683">
    <property type="entry name" value="PSEUDOURIDINE SYNTHASE FAMILY PROTEIN-RELATED"/>
    <property type="match status" value="1"/>
</dbReference>
<feature type="compositionally biased region" description="Polar residues" evidence="5">
    <location>
        <begin position="1"/>
        <end position="14"/>
    </location>
</feature>
<comment type="similarity">
    <text evidence="1 4">Belongs to the pseudouridine synthase RsuA family.</text>
</comment>
<dbReference type="SUPFAM" id="SSF55120">
    <property type="entry name" value="Pseudouridine synthase"/>
    <property type="match status" value="1"/>
</dbReference>
<dbReference type="InterPro" id="IPR018496">
    <property type="entry name" value="PsdUridine_synth_RsuA/RluB_CS"/>
</dbReference>
<dbReference type="OrthoDB" id="9807213at2"/>
<dbReference type="Gene3D" id="3.10.290.10">
    <property type="entry name" value="RNA-binding S4 domain"/>
    <property type="match status" value="1"/>
</dbReference>
<evidence type="ECO:0000313" key="8">
    <source>
        <dbReference type="Proteomes" id="UP000265926"/>
    </source>
</evidence>
<comment type="caution">
    <text evidence="7">The sequence shown here is derived from an EMBL/GenBank/DDBJ whole genome shotgun (WGS) entry which is preliminary data.</text>
</comment>
<dbReference type="SMART" id="SM00363">
    <property type="entry name" value="S4"/>
    <property type="match status" value="1"/>
</dbReference>
<dbReference type="Pfam" id="PF01479">
    <property type="entry name" value="S4"/>
    <property type="match status" value="1"/>
</dbReference>
<dbReference type="EMBL" id="QWGR01000002">
    <property type="protein sequence ID" value="RIJ50236.1"/>
    <property type="molecule type" value="Genomic_DNA"/>
</dbReference>
<proteinExistence type="inferred from homology"/>
<dbReference type="GO" id="GO:0003723">
    <property type="term" value="F:RNA binding"/>
    <property type="evidence" value="ECO:0007669"/>
    <property type="project" value="UniProtKB-KW"/>
</dbReference>
<gene>
    <name evidence="7" type="ORF">D1614_05285</name>
</gene>
<dbReference type="GO" id="GO:0000455">
    <property type="term" value="P:enzyme-directed rRNA pseudouridine synthesis"/>
    <property type="evidence" value="ECO:0007669"/>
    <property type="project" value="UniProtKB-ARBA"/>
</dbReference>